<feature type="signal peptide" evidence="2">
    <location>
        <begin position="1"/>
        <end position="25"/>
    </location>
</feature>
<organism evidence="3 4">
    <name type="scientific">Edaphochlamys debaryana</name>
    <dbReference type="NCBI Taxonomy" id="47281"/>
    <lineage>
        <taxon>Eukaryota</taxon>
        <taxon>Viridiplantae</taxon>
        <taxon>Chlorophyta</taxon>
        <taxon>core chlorophytes</taxon>
        <taxon>Chlorophyceae</taxon>
        <taxon>CS clade</taxon>
        <taxon>Chlamydomonadales</taxon>
        <taxon>Chlamydomonadales incertae sedis</taxon>
        <taxon>Edaphochlamys</taxon>
    </lineage>
</organism>
<evidence type="ECO:0000256" key="1">
    <source>
        <dbReference type="SAM" id="MobiDB-lite"/>
    </source>
</evidence>
<evidence type="ECO:0000256" key="2">
    <source>
        <dbReference type="SAM" id="SignalP"/>
    </source>
</evidence>
<dbReference type="AlphaFoldDB" id="A0A835XP58"/>
<dbReference type="EMBL" id="JAEHOE010000082">
    <property type="protein sequence ID" value="KAG2488522.1"/>
    <property type="molecule type" value="Genomic_DNA"/>
</dbReference>
<gene>
    <name evidence="3" type="ORF">HYH03_012842</name>
</gene>
<name>A0A835XP58_9CHLO</name>
<feature type="compositionally biased region" description="Pro residues" evidence="1">
    <location>
        <begin position="29"/>
        <end position="43"/>
    </location>
</feature>
<reference evidence="3" key="1">
    <citation type="journal article" date="2020" name="bioRxiv">
        <title>Comparative genomics of Chlamydomonas.</title>
        <authorList>
            <person name="Craig R.J."/>
            <person name="Hasan A.R."/>
            <person name="Ness R.W."/>
            <person name="Keightley P.D."/>
        </authorList>
    </citation>
    <scope>NUCLEOTIDE SEQUENCE</scope>
    <source>
        <strain evidence="3">CCAP 11/70</strain>
    </source>
</reference>
<keyword evidence="4" id="KW-1185">Reference proteome</keyword>
<dbReference type="OrthoDB" id="531507at2759"/>
<keyword evidence="2" id="KW-0732">Signal</keyword>
<evidence type="ECO:0000313" key="4">
    <source>
        <dbReference type="Proteomes" id="UP000612055"/>
    </source>
</evidence>
<evidence type="ECO:0000313" key="3">
    <source>
        <dbReference type="EMBL" id="KAG2488522.1"/>
    </source>
</evidence>
<feature type="chain" id="PRO_5032915806" evidence="2">
    <location>
        <begin position="26"/>
        <end position="254"/>
    </location>
</feature>
<dbReference type="Proteomes" id="UP000612055">
    <property type="component" value="Unassembled WGS sequence"/>
</dbReference>
<sequence length="254" mass="26943">MANMRASLWLGVALAALVMLAQVDAQSKPPSPRPPAPKPPAAPPTAFRLVSTTKWNTTANITALQKAEETVARACKAFLLQGITGYSLDKRTDILWGSHVKVFDFKTPAHYANYAVCVAAQPGRAISQPWETWKNRVLFPYFGSLAAAAGGVRWSATIANVTNIPFALGNFTDFNTQVASLLSVAQAGANVNGTVSAALDVAHVLSTRKPQGILGVNAYANEGSAGGLPPLDTITKITPLLKVARRIQFIPIVI</sequence>
<protein>
    <submittedName>
        <fullName evidence="3">Uncharacterized protein</fullName>
    </submittedName>
</protein>
<proteinExistence type="predicted"/>
<feature type="region of interest" description="Disordered" evidence="1">
    <location>
        <begin position="26"/>
        <end position="45"/>
    </location>
</feature>
<comment type="caution">
    <text evidence="3">The sequence shown here is derived from an EMBL/GenBank/DDBJ whole genome shotgun (WGS) entry which is preliminary data.</text>
</comment>
<accession>A0A835XP58</accession>